<dbReference type="PANTHER" id="PTHR15032:SF4">
    <property type="entry name" value="N-ACYL-PHOSPHATIDYLETHANOLAMINE-HYDROLYZING PHOSPHOLIPASE D"/>
    <property type="match status" value="1"/>
</dbReference>
<name>A0ABW5TXR1_9SPHI</name>
<proteinExistence type="predicted"/>
<dbReference type="InterPro" id="IPR036866">
    <property type="entry name" value="RibonucZ/Hydroxyglut_hydro"/>
</dbReference>
<dbReference type="RefSeq" id="WP_379046306.1">
    <property type="nucleotide sequence ID" value="NZ_JBHSKW010000058.1"/>
</dbReference>
<dbReference type="Proteomes" id="UP001597546">
    <property type="component" value="Unassembled WGS sequence"/>
</dbReference>
<reference evidence="3" key="1">
    <citation type="journal article" date="2019" name="Int. J. Syst. Evol. Microbiol.">
        <title>The Global Catalogue of Microorganisms (GCM) 10K type strain sequencing project: providing services to taxonomists for standard genome sequencing and annotation.</title>
        <authorList>
            <consortium name="The Broad Institute Genomics Platform"/>
            <consortium name="The Broad Institute Genome Sequencing Center for Infectious Disease"/>
            <person name="Wu L."/>
            <person name="Ma J."/>
        </authorList>
    </citation>
    <scope>NUCLEOTIDE SEQUENCE [LARGE SCALE GENOMIC DNA]</scope>
    <source>
        <strain evidence="3">KCTC 42456</strain>
    </source>
</reference>
<protein>
    <submittedName>
        <fullName evidence="2">MBL fold metallo-hydrolase</fullName>
    </submittedName>
</protein>
<evidence type="ECO:0000313" key="3">
    <source>
        <dbReference type="Proteomes" id="UP001597546"/>
    </source>
</evidence>
<dbReference type="InterPro" id="IPR001279">
    <property type="entry name" value="Metallo-B-lactamas"/>
</dbReference>
<dbReference type="InterPro" id="IPR024884">
    <property type="entry name" value="NAPE-PLD"/>
</dbReference>
<feature type="domain" description="Metallo-beta-lactamase" evidence="1">
    <location>
        <begin position="110"/>
        <end position="302"/>
    </location>
</feature>
<keyword evidence="3" id="KW-1185">Reference proteome</keyword>
<dbReference type="PIRSF" id="PIRSF038896">
    <property type="entry name" value="NAPE-PLD"/>
    <property type="match status" value="1"/>
</dbReference>
<evidence type="ECO:0000313" key="2">
    <source>
        <dbReference type="EMBL" id="MFD2733325.1"/>
    </source>
</evidence>
<dbReference type="EMBL" id="JBHULV010000052">
    <property type="protein sequence ID" value="MFD2733325.1"/>
    <property type="molecule type" value="Genomic_DNA"/>
</dbReference>
<evidence type="ECO:0000259" key="1">
    <source>
        <dbReference type="Pfam" id="PF12706"/>
    </source>
</evidence>
<organism evidence="2 3">
    <name type="scientific">Pedobacter alpinus</name>
    <dbReference type="NCBI Taxonomy" id="1590643"/>
    <lineage>
        <taxon>Bacteria</taxon>
        <taxon>Pseudomonadati</taxon>
        <taxon>Bacteroidota</taxon>
        <taxon>Sphingobacteriia</taxon>
        <taxon>Sphingobacteriales</taxon>
        <taxon>Sphingobacteriaceae</taxon>
        <taxon>Pedobacter</taxon>
    </lineage>
</organism>
<comment type="caution">
    <text evidence="2">The sequence shown here is derived from an EMBL/GenBank/DDBJ whole genome shotgun (WGS) entry which is preliminary data.</text>
</comment>
<accession>A0ABW5TXR1</accession>
<sequence length="353" mass="39675">MYIGLAIAVIAFFVLSFFNKAVFGGKADAKAFTGLTNFKDGVFVNQKITEVMSADGNFFKVLKEWMNKAPDNEPKHILPVVKTDLTQLPNDSIVWFGHSSYLLRLDGKSILVDPVFNRASPIKLFGKPFATSYQYSVDDFEDIDILVITHDHYDHLDYETVKALIPKTKCIITSLGVDAHLKSWGANTEQLKVLNWHESVNILDLDFTSLPARHFSGRKFKRGETLWSSFALKTAHKNIYLGGDSGYDSHFKEIGENYGPFDLAILECGQYGKYWPKIHLFPHEVLLASTDLKAKVLLPVHWAKFSLSTHGWTTSIDELMAHAKASDYPVCTPQLGAVLDLNNPVIGDCWWKG</sequence>
<gene>
    <name evidence="2" type="ORF">ACFSSE_16565</name>
</gene>
<dbReference type="Pfam" id="PF12706">
    <property type="entry name" value="Lactamase_B_2"/>
    <property type="match status" value="1"/>
</dbReference>
<dbReference type="PANTHER" id="PTHR15032">
    <property type="entry name" value="N-ACYL-PHOSPHATIDYLETHANOLAMINE-HYDROLYZING PHOSPHOLIPASE D"/>
    <property type="match status" value="1"/>
</dbReference>
<dbReference type="Gene3D" id="3.60.15.10">
    <property type="entry name" value="Ribonuclease Z/Hydroxyacylglutathione hydrolase-like"/>
    <property type="match status" value="1"/>
</dbReference>
<dbReference type="SUPFAM" id="SSF56281">
    <property type="entry name" value="Metallo-hydrolase/oxidoreductase"/>
    <property type="match status" value="1"/>
</dbReference>